<evidence type="ECO:0000256" key="1">
    <source>
        <dbReference type="SAM" id="MobiDB-lite"/>
    </source>
</evidence>
<organism evidence="2 3">
    <name type="scientific">Hansschlegelia quercus</name>
    <dbReference type="NCBI Taxonomy" id="2528245"/>
    <lineage>
        <taxon>Bacteria</taxon>
        <taxon>Pseudomonadati</taxon>
        <taxon>Pseudomonadota</taxon>
        <taxon>Alphaproteobacteria</taxon>
        <taxon>Hyphomicrobiales</taxon>
        <taxon>Methylopilaceae</taxon>
        <taxon>Hansschlegelia</taxon>
    </lineage>
</organism>
<evidence type="ECO:0000313" key="3">
    <source>
        <dbReference type="Proteomes" id="UP000291613"/>
    </source>
</evidence>
<dbReference type="Proteomes" id="UP000291613">
    <property type="component" value="Unassembled WGS sequence"/>
</dbReference>
<feature type="region of interest" description="Disordered" evidence="1">
    <location>
        <begin position="1"/>
        <end position="75"/>
    </location>
</feature>
<feature type="compositionally biased region" description="Low complexity" evidence="1">
    <location>
        <begin position="33"/>
        <end position="48"/>
    </location>
</feature>
<dbReference type="OrthoDB" id="8454237at2"/>
<name>A0A4V2JE60_9HYPH</name>
<feature type="compositionally biased region" description="Basic and acidic residues" evidence="1">
    <location>
        <begin position="59"/>
        <end position="68"/>
    </location>
</feature>
<dbReference type="AlphaFoldDB" id="A0A4V2JE60"/>
<keyword evidence="3" id="KW-1185">Reference proteome</keyword>
<evidence type="ECO:0000313" key="2">
    <source>
        <dbReference type="EMBL" id="TBN54006.1"/>
    </source>
</evidence>
<protein>
    <submittedName>
        <fullName evidence="2">Uncharacterized protein</fullName>
    </submittedName>
</protein>
<sequence>MAQATGKENNATTGSEAGSGPASGMDKKGSPGMQGDMKSSGSSGMMKDNTPTSAGTADEQAKNLRGHSETPTTGK</sequence>
<dbReference type="EMBL" id="SIUB01000003">
    <property type="protein sequence ID" value="TBN54006.1"/>
    <property type="molecule type" value="Genomic_DNA"/>
</dbReference>
<feature type="compositionally biased region" description="Polar residues" evidence="1">
    <location>
        <begin position="1"/>
        <end position="16"/>
    </location>
</feature>
<reference evidence="2 3" key="1">
    <citation type="submission" date="2019-02" db="EMBL/GenBank/DDBJ databases">
        <title>Hansschlegelia quercus sp. nov., a novel methylotrophic bacterium from buds of oak (Quercus robur L.).</title>
        <authorList>
            <person name="Agafonova N.V."/>
            <person name="Kaparullina E.N."/>
            <person name="Grouzdev D.S."/>
            <person name="Doronina N.V."/>
        </authorList>
    </citation>
    <scope>NUCLEOTIDE SEQUENCE [LARGE SCALE GENOMIC DNA]</scope>
    <source>
        <strain evidence="2 3">Dub</strain>
    </source>
</reference>
<proteinExistence type="predicted"/>
<comment type="caution">
    <text evidence="2">The sequence shown here is derived from an EMBL/GenBank/DDBJ whole genome shotgun (WGS) entry which is preliminary data.</text>
</comment>
<gene>
    <name evidence="2" type="ORF">EYR15_07820</name>
</gene>
<accession>A0A4V2JE60</accession>